<name>A0A318E1T1_9GAMM</name>
<feature type="transmembrane region" description="Helical" evidence="2">
    <location>
        <begin position="23"/>
        <end position="43"/>
    </location>
</feature>
<evidence type="ECO:0000256" key="2">
    <source>
        <dbReference type="SAM" id="Phobius"/>
    </source>
</evidence>
<dbReference type="EMBL" id="QICN01000012">
    <property type="protein sequence ID" value="PXV64581.1"/>
    <property type="molecule type" value="Genomic_DNA"/>
</dbReference>
<feature type="compositionally biased region" description="Low complexity" evidence="1">
    <location>
        <begin position="53"/>
        <end position="69"/>
    </location>
</feature>
<evidence type="ECO:0000256" key="1">
    <source>
        <dbReference type="SAM" id="MobiDB-lite"/>
    </source>
</evidence>
<dbReference type="AlphaFoldDB" id="A0A318E1T1"/>
<keyword evidence="4" id="KW-1185">Reference proteome</keyword>
<keyword evidence="2" id="KW-0812">Transmembrane</keyword>
<reference evidence="3 4" key="1">
    <citation type="submission" date="2018-04" db="EMBL/GenBank/DDBJ databases">
        <title>Genomic Encyclopedia of Type Strains, Phase IV (KMG-IV): sequencing the most valuable type-strain genomes for metagenomic binning, comparative biology and taxonomic classification.</title>
        <authorList>
            <person name="Goeker M."/>
        </authorList>
    </citation>
    <scope>NUCLEOTIDE SEQUENCE [LARGE SCALE GENOMIC DNA]</scope>
    <source>
        <strain evidence="3 4">DSM 104150</strain>
    </source>
</reference>
<keyword evidence="2" id="KW-1133">Transmembrane helix</keyword>
<organism evidence="3 4">
    <name type="scientific">Sinimarinibacterium flocculans</name>
    <dbReference type="NCBI Taxonomy" id="985250"/>
    <lineage>
        <taxon>Bacteria</taxon>
        <taxon>Pseudomonadati</taxon>
        <taxon>Pseudomonadota</taxon>
        <taxon>Gammaproteobacteria</taxon>
        <taxon>Nevskiales</taxon>
        <taxon>Nevskiaceae</taxon>
        <taxon>Sinimarinibacterium</taxon>
    </lineage>
</organism>
<feature type="compositionally biased region" description="Pro residues" evidence="1">
    <location>
        <begin position="102"/>
        <end position="112"/>
    </location>
</feature>
<protein>
    <submittedName>
        <fullName evidence="3">Uncharacterized protein</fullName>
    </submittedName>
</protein>
<dbReference type="RefSeq" id="WP_110266585.1">
    <property type="nucleotide sequence ID" value="NZ_CAKZQT010000005.1"/>
</dbReference>
<dbReference type="OrthoDB" id="7063709at2"/>
<gene>
    <name evidence="3" type="ORF">C8D93_11231</name>
</gene>
<evidence type="ECO:0000313" key="4">
    <source>
        <dbReference type="Proteomes" id="UP000248330"/>
    </source>
</evidence>
<feature type="region of interest" description="Disordered" evidence="1">
    <location>
        <begin position="48"/>
        <end position="126"/>
    </location>
</feature>
<dbReference type="Proteomes" id="UP000248330">
    <property type="component" value="Unassembled WGS sequence"/>
</dbReference>
<evidence type="ECO:0000313" key="3">
    <source>
        <dbReference type="EMBL" id="PXV64581.1"/>
    </source>
</evidence>
<proteinExistence type="predicted"/>
<keyword evidence="2" id="KW-0472">Membrane</keyword>
<sequence length="310" mass="34391">MSPAKPDKDWLDPPDWWKKWRPLRWLIGVLLLLGVWVALRPLLPEREPEVAKPRATAAARPTPQATPASTPAPAPSEPLASASPEPAASATPAPAQASPIPSSTPPPTPSPVPAADTSSEVSEQEAQVYYEESLGQAPAESEIAAFTRVASDPVAMLGRYRSFQSVDEVVFGLEQAGFEPIVESRHATVRDGIPPRDLDTVTVTQYRHWDVPGRLQLQFFNDRLLQAEFEPEDAARYKAAQQRELPQLKREESGRSELIVGHLRIASSLDLAVSEVGRKLGTRPFLIWQDRRLVRQRDEWDRRFALDAVP</sequence>
<accession>A0A318E1T1</accession>
<feature type="compositionally biased region" description="Low complexity" evidence="1">
    <location>
        <begin position="77"/>
        <end position="101"/>
    </location>
</feature>
<comment type="caution">
    <text evidence="3">The sequence shown here is derived from an EMBL/GenBank/DDBJ whole genome shotgun (WGS) entry which is preliminary data.</text>
</comment>